<organism evidence="1 2">
    <name type="scientific">Methanoculleus bourgensis</name>
    <dbReference type="NCBI Taxonomy" id="83986"/>
    <lineage>
        <taxon>Archaea</taxon>
        <taxon>Methanobacteriati</taxon>
        <taxon>Methanobacteriota</taxon>
        <taxon>Stenosarchaea group</taxon>
        <taxon>Methanomicrobia</taxon>
        <taxon>Methanomicrobiales</taxon>
        <taxon>Methanomicrobiaceae</taxon>
        <taxon>Methanoculleus</taxon>
    </lineage>
</organism>
<name>A0A0X3BJ93_9EURY</name>
<evidence type="ECO:0000313" key="1">
    <source>
        <dbReference type="EMBL" id="CVK31890.1"/>
    </source>
</evidence>
<accession>A0A0X3BJ93</accession>
<dbReference type="EMBL" id="LT158599">
    <property type="protein sequence ID" value="CVK31890.1"/>
    <property type="molecule type" value="Genomic_DNA"/>
</dbReference>
<protein>
    <submittedName>
        <fullName evidence="1">Uncharacterized protein</fullName>
    </submittedName>
</protein>
<dbReference type="Proteomes" id="UP000069850">
    <property type="component" value="Chromosome 1"/>
</dbReference>
<sequence>MVENESVSSDTLPENETAGESVFRAAVLCVWEQLDPALGWLDDDPAQAGSQFLPPCAYGAEKTVHICAVVAGGGATPDLIVADVVSPDGSPFSRVNLTRQDSGTDALEAASMAGLVTYAHGTSLNEAVRALEETGAAVYAGELDLLFSQAPGDYHVSVQVLSKEGSSVEPLASIFTYLPTASFEIDFSTVDYGTVEPGENAWVEGDADFGTAERPTVRNTGNVPIRITVVQDNMGLGVPVSYMAKLGNSGTPVAFGAMEEVTLPGVLPVNETASISLALRVPSGGEGTPGGRLQVSCVPHQGEH</sequence>
<gene>
    <name evidence="1" type="ORF">MMAB1_0673</name>
</gene>
<dbReference type="KEGG" id="mema:MMAB1_0673"/>
<dbReference type="AlphaFoldDB" id="A0A0X3BJ93"/>
<proteinExistence type="predicted"/>
<evidence type="ECO:0000313" key="2">
    <source>
        <dbReference type="Proteomes" id="UP000069850"/>
    </source>
</evidence>
<reference evidence="1 2" key="1">
    <citation type="submission" date="2016-01" db="EMBL/GenBank/DDBJ databases">
        <authorList>
            <person name="Manzoor S."/>
        </authorList>
    </citation>
    <scope>NUCLEOTIDE SEQUENCE [LARGE SCALE GENOMIC DNA]</scope>
    <source>
        <strain evidence="1">Methanoculleus sp MAB1</strain>
    </source>
</reference>